<name>A0A318UFP2_9SPHI</name>
<dbReference type="OrthoDB" id="1099963at2"/>
<proteinExistence type="predicted"/>
<gene>
    <name evidence="4" type="ORF">B0O44_104348</name>
</gene>
<dbReference type="PANTHER" id="PTHR30273:SF2">
    <property type="entry name" value="PROTEIN FECR"/>
    <property type="match status" value="1"/>
</dbReference>
<keyword evidence="1" id="KW-0472">Membrane</keyword>
<dbReference type="Gene3D" id="2.60.120.1440">
    <property type="match status" value="1"/>
</dbReference>
<feature type="transmembrane region" description="Helical" evidence="1">
    <location>
        <begin position="69"/>
        <end position="90"/>
    </location>
</feature>
<dbReference type="AlphaFoldDB" id="A0A318UFP2"/>
<evidence type="ECO:0000259" key="3">
    <source>
        <dbReference type="Pfam" id="PF16344"/>
    </source>
</evidence>
<dbReference type="InterPro" id="IPR006860">
    <property type="entry name" value="FecR"/>
</dbReference>
<evidence type="ECO:0000313" key="5">
    <source>
        <dbReference type="Proteomes" id="UP000248198"/>
    </source>
</evidence>
<evidence type="ECO:0000259" key="2">
    <source>
        <dbReference type="Pfam" id="PF04773"/>
    </source>
</evidence>
<keyword evidence="1" id="KW-1133">Transmembrane helix</keyword>
<evidence type="ECO:0000313" key="4">
    <source>
        <dbReference type="EMBL" id="PYF74177.1"/>
    </source>
</evidence>
<protein>
    <submittedName>
        <fullName evidence="4">FecR family protein</fullName>
    </submittedName>
</protein>
<comment type="caution">
    <text evidence="4">The sequence shown here is derived from an EMBL/GenBank/DDBJ whole genome shotgun (WGS) entry which is preliminary data.</text>
</comment>
<dbReference type="RefSeq" id="WP_110831240.1">
    <property type="nucleotide sequence ID" value="NZ_QKLU01000004.1"/>
</dbReference>
<dbReference type="EMBL" id="QKLU01000004">
    <property type="protein sequence ID" value="PYF74177.1"/>
    <property type="molecule type" value="Genomic_DNA"/>
</dbReference>
<dbReference type="Gene3D" id="3.55.50.30">
    <property type="match status" value="1"/>
</dbReference>
<feature type="domain" description="Protein FecR C-terminal" evidence="3">
    <location>
        <begin position="313"/>
        <end position="380"/>
    </location>
</feature>
<feature type="domain" description="FecR protein" evidence="2">
    <location>
        <begin position="169"/>
        <end position="265"/>
    </location>
</feature>
<dbReference type="GO" id="GO:0016989">
    <property type="term" value="F:sigma factor antagonist activity"/>
    <property type="evidence" value="ECO:0007669"/>
    <property type="project" value="TreeGrafter"/>
</dbReference>
<organism evidence="4 5">
    <name type="scientific">Pedobacter nutrimenti</name>
    <dbReference type="NCBI Taxonomy" id="1241337"/>
    <lineage>
        <taxon>Bacteria</taxon>
        <taxon>Pseudomonadati</taxon>
        <taxon>Bacteroidota</taxon>
        <taxon>Sphingobacteriia</taxon>
        <taxon>Sphingobacteriales</taxon>
        <taxon>Sphingobacteriaceae</taxon>
        <taxon>Pedobacter</taxon>
    </lineage>
</organism>
<dbReference type="PIRSF" id="PIRSF018266">
    <property type="entry name" value="FecR"/>
    <property type="match status" value="1"/>
</dbReference>
<dbReference type="InterPro" id="IPR012373">
    <property type="entry name" value="Ferrdict_sens_TM"/>
</dbReference>
<sequence length="382" mass="41918">MPEIDLNDLLNKYNKGVCSPEELALLETWYAQTQPDGADVDHQGTLRAKNEVWSALSPILSPVKYPFKWASVAAAAVVLMALSAGLFFYFNQKEGISDLSPKALAKVDVGPGGNKAYLTLANGKRIMLTGAENGQLAKEAGVRISKSADGQLVYSVEDAGAQHAGALNTIETPKGGQYEIRLPDGTVVWLNAGSKLIYPVSFAALKSRQVELTGEAYFEVARDIKRSFKVKSSGQEVEVLGTHFNINAYKNEPAVKTTLLEGAVQVARINEKDQQLAEKTLLKTGEQATFTSTGIKVRAADVEEVMAWKNGNFIFNDEDLPSILRKVERWYDMEVIYEDRPGQVSYIGKVSRSKNVSSVLRALEQAGDVHFKIEGRRITVMK</sequence>
<evidence type="ECO:0000256" key="1">
    <source>
        <dbReference type="SAM" id="Phobius"/>
    </source>
</evidence>
<dbReference type="Pfam" id="PF04773">
    <property type="entry name" value="FecR"/>
    <property type="match status" value="1"/>
</dbReference>
<dbReference type="Proteomes" id="UP000248198">
    <property type="component" value="Unassembled WGS sequence"/>
</dbReference>
<keyword evidence="5" id="KW-1185">Reference proteome</keyword>
<dbReference type="PANTHER" id="PTHR30273">
    <property type="entry name" value="PERIPLASMIC SIGNAL SENSOR AND SIGMA FACTOR ACTIVATOR FECR-RELATED"/>
    <property type="match status" value="1"/>
</dbReference>
<reference evidence="4 5" key="1">
    <citation type="submission" date="2018-06" db="EMBL/GenBank/DDBJ databases">
        <title>Genomic Encyclopedia of Archaeal and Bacterial Type Strains, Phase II (KMG-II): from individual species to whole genera.</title>
        <authorList>
            <person name="Goeker M."/>
        </authorList>
    </citation>
    <scope>NUCLEOTIDE SEQUENCE [LARGE SCALE GENOMIC DNA]</scope>
    <source>
        <strain evidence="4 5">DSM 27372</strain>
    </source>
</reference>
<accession>A0A318UFP2</accession>
<dbReference type="InterPro" id="IPR032508">
    <property type="entry name" value="FecR_C"/>
</dbReference>
<dbReference type="Pfam" id="PF16344">
    <property type="entry name" value="FecR_C"/>
    <property type="match status" value="1"/>
</dbReference>
<keyword evidence="1" id="KW-0812">Transmembrane</keyword>